<keyword evidence="2" id="KW-1185">Reference proteome</keyword>
<sequence length="72" mass="8624">MKNRIKQDDYIKANRKASREAEIENYGHPICYKRVHQSKKVYNRKKIKAGDKVLPFSISKYTYFSYHIIVSK</sequence>
<comment type="caution">
    <text evidence="1">The sequence shown here is derived from an EMBL/GenBank/DDBJ whole genome shotgun (WGS) entry which is preliminary data.</text>
</comment>
<gene>
    <name evidence="1" type="ORF">H8744_11105</name>
</gene>
<dbReference type="RefSeq" id="WP_262434892.1">
    <property type="nucleotide sequence ID" value="NZ_JACRTF010000001.1"/>
</dbReference>
<reference evidence="1" key="1">
    <citation type="submission" date="2020-08" db="EMBL/GenBank/DDBJ databases">
        <title>Genome public.</title>
        <authorList>
            <person name="Liu C."/>
            <person name="Sun Q."/>
        </authorList>
    </citation>
    <scope>NUCLEOTIDE SEQUENCE</scope>
    <source>
        <strain evidence="1">N12</strain>
    </source>
</reference>
<evidence type="ECO:0000313" key="1">
    <source>
        <dbReference type="EMBL" id="MBC8593785.1"/>
    </source>
</evidence>
<proteinExistence type="predicted"/>
<dbReference type="Proteomes" id="UP000651085">
    <property type="component" value="Unassembled WGS sequence"/>
</dbReference>
<protein>
    <submittedName>
        <fullName evidence="1">Uncharacterized protein</fullName>
    </submittedName>
</protein>
<name>A0A926F8H5_9BACT</name>
<evidence type="ECO:0000313" key="2">
    <source>
        <dbReference type="Proteomes" id="UP000651085"/>
    </source>
</evidence>
<accession>A0A926F8H5</accession>
<dbReference type="AlphaFoldDB" id="A0A926F8H5"/>
<organism evidence="1 2">
    <name type="scientific">Jilunia laotingensis</name>
    <dbReference type="NCBI Taxonomy" id="2763675"/>
    <lineage>
        <taxon>Bacteria</taxon>
        <taxon>Pseudomonadati</taxon>
        <taxon>Bacteroidota</taxon>
        <taxon>Bacteroidia</taxon>
        <taxon>Bacteroidales</taxon>
        <taxon>Bacteroidaceae</taxon>
        <taxon>Jilunia</taxon>
    </lineage>
</organism>
<dbReference type="EMBL" id="JACRTF010000001">
    <property type="protein sequence ID" value="MBC8593785.1"/>
    <property type="molecule type" value="Genomic_DNA"/>
</dbReference>